<dbReference type="InterPro" id="IPR036691">
    <property type="entry name" value="Endo/exonu/phosph_ase_sf"/>
</dbReference>
<evidence type="ECO:0000256" key="1">
    <source>
        <dbReference type="SAM" id="Phobius"/>
    </source>
</evidence>
<dbReference type="SUPFAM" id="SSF56219">
    <property type="entry name" value="DNase I-like"/>
    <property type="match status" value="1"/>
</dbReference>
<dbReference type="PANTHER" id="PTHR33710:SF64">
    <property type="entry name" value="ENDONUCLEASE_EXONUCLEASE_PHOSPHATASE DOMAIN-CONTAINING PROTEIN"/>
    <property type="match status" value="1"/>
</dbReference>
<sequence length="188" mass="21893">MKRKVWSMENVLVVEGEIIASGMKCFLVNVYAPQDRYLEKAVWNFITNFMGANVGEYLVFGDFNVVRNQAERSGYNFCQNEAEDFNNFIINSDLVDVPLEGRRFMRVDKLCLKMEKLDRFLVSNGILNSYPNLIGVVLARLWSDHALTVLKEEHRDYGPIPFKLFHSWFLWTGLTSWCWMLGNGMMNL</sequence>
<dbReference type="Gene3D" id="3.60.10.10">
    <property type="entry name" value="Endonuclease/exonuclease/phosphatase"/>
    <property type="match status" value="1"/>
</dbReference>
<dbReference type="EMBL" id="NBSK02000008">
    <property type="protein sequence ID" value="KAJ0189097.1"/>
    <property type="molecule type" value="Genomic_DNA"/>
</dbReference>
<reference evidence="2 3" key="1">
    <citation type="journal article" date="2017" name="Nat. Commun.">
        <title>Genome assembly with in vitro proximity ligation data and whole-genome triplication in lettuce.</title>
        <authorList>
            <person name="Reyes-Chin-Wo S."/>
            <person name="Wang Z."/>
            <person name="Yang X."/>
            <person name="Kozik A."/>
            <person name="Arikit S."/>
            <person name="Song C."/>
            <person name="Xia L."/>
            <person name="Froenicke L."/>
            <person name="Lavelle D.O."/>
            <person name="Truco M.J."/>
            <person name="Xia R."/>
            <person name="Zhu S."/>
            <person name="Xu C."/>
            <person name="Xu H."/>
            <person name="Xu X."/>
            <person name="Cox K."/>
            <person name="Korf I."/>
            <person name="Meyers B.C."/>
            <person name="Michelmore R.W."/>
        </authorList>
    </citation>
    <scope>NUCLEOTIDE SEQUENCE [LARGE SCALE GENOMIC DNA]</scope>
    <source>
        <strain evidence="3">cv. Salinas</strain>
        <tissue evidence="2">Seedlings</tissue>
    </source>
</reference>
<protein>
    <recommendedName>
        <fullName evidence="4">Endonuclease/exonuclease/phosphatase domain-containing protein</fullName>
    </recommendedName>
</protein>
<evidence type="ECO:0000313" key="3">
    <source>
        <dbReference type="Proteomes" id="UP000235145"/>
    </source>
</evidence>
<accession>A0A9R1UKB9</accession>
<organism evidence="2 3">
    <name type="scientific">Lactuca sativa</name>
    <name type="common">Garden lettuce</name>
    <dbReference type="NCBI Taxonomy" id="4236"/>
    <lineage>
        <taxon>Eukaryota</taxon>
        <taxon>Viridiplantae</taxon>
        <taxon>Streptophyta</taxon>
        <taxon>Embryophyta</taxon>
        <taxon>Tracheophyta</taxon>
        <taxon>Spermatophyta</taxon>
        <taxon>Magnoliopsida</taxon>
        <taxon>eudicotyledons</taxon>
        <taxon>Gunneridae</taxon>
        <taxon>Pentapetalae</taxon>
        <taxon>asterids</taxon>
        <taxon>campanulids</taxon>
        <taxon>Asterales</taxon>
        <taxon>Asteraceae</taxon>
        <taxon>Cichorioideae</taxon>
        <taxon>Cichorieae</taxon>
        <taxon>Lactucinae</taxon>
        <taxon>Lactuca</taxon>
    </lineage>
</organism>
<dbReference type="Proteomes" id="UP000235145">
    <property type="component" value="Unassembled WGS sequence"/>
</dbReference>
<dbReference type="AlphaFoldDB" id="A0A9R1UKB9"/>
<keyword evidence="1" id="KW-0472">Membrane</keyword>
<comment type="caution">
    <text evidence="2">The sequence shown here is derived from an EMBL/GenBank/DDBJ whole genome shotgun (WGS) entry which is preliminary data.</text>
</comment>
<evidence type="ECO:0008006" key="4">
    <source>
        <dbReference type="Google" id="ProtNLM"/>
    </source>
</evidence>
<name>A0A9R1UKB9_LACSA</name>
<keyword evidence="1" id="KW-1133">Transmembrane helix</keyword>
<feature type="transmembrane region" description="Helical" evidence="1">
    <location>
        <begin position="162"/>
        <end position="182"/>
    </location>
</feature>
<keyword evidence="1" id="KW-0812">Transmembrane</keyword>
<proteinExistence type="predicted"/>
<evidence type="ECO:0000313" key="2">
    <source>
        <dbReference type="EMBL" id="KAJ0189097.1"/>
    </source>
</evidence>
<keyword evidence="3" id="KW-1185">Reference proteome</keyword>
<gene>
    <name evidence="2" type="ORF">LSAT_V11C800404330</name>
</gene>
<feature type="transmembrane region" description="Helical" evidence="1">
    <location>
        <begin position="120"/>
        <end position="142"/>
    </location>
</feature>
<dbReference type="PANTHER" id="PTHR33710">
    <property type="entry name" value="BNAC02G09200D PROTEIN"/>
    <property type="match status" value="1"/>
</dbReference>